<dbReference type="RefSeq" id="WP_160820461.1">
    <property type="nucleotide sequence ID" value="NZ_JBHSXE010000001.1"/>
</dbReference>
<accession>A0ABW2CE38</accession>
<reference evidence="5" key="1">
    <citation type="journal article" date="2019" name="Int. J. Syst. Evol. Microbiol.">
        <title>The Global Catalogue of Microorganisms (GCM) 10K type strain sequencing project: providing services to taxonomists for standard genome sequencing and annotation.</title>
        <authorList>
            <consortium name="The Broad Institute Genomics Platform"/>
            <consortium name="The Broad Institute Genome Sequencing Center for Infectious Disease"/>
            <person name="Wu L."/>
            <person name="Ma J."/>
        </authorList>
    </citation>
    <scope>NUCLEOTIDE SEQUENCE [LARGE SCALE GENOMIC DNA]</scope>
    <source>
        <strain evidence="5">JCM 3369</strain>
    </source>
</reference>
<organism evidence="4 5">
    <name type="scientific">Actinomadura yumaensis</name>
    <dbReference type="NCBI Taxonomy" id="111807"/>
    <lineage>
        <taxon>Bacteria</taxon>
        <taxon>Bacillati</taxon>
        <taxon>Actinomycetota</taxon>
        <taxon>Actinomycetes</taxon>
        <taxon>Streptosporangiales</taxon>
        <taxon>Thermomonosporaceae</taxon>
        <taxon>Actinomadura</taxon>
    </lineage>
</organism>
<dbReference type="PANTHER" id="PTHR43476:SF5">
    <property type="entry name" value="FAD-DEPENDENT MONOOXYGENASE"/>
    <property type="match status" value="1"/>
</dbReference>
<keyword evidence="1" id="KW-0560">Oxidoreductase</keyword>
<keyword evidence="5" id="KW-1185">Reference proteome</keyword>
<dbReference type="SUPFAM" id="SSF51905">
    <property type="entry name" value="FAD/NAD(P)-binding domain"/>
    <property type="match status" value="1"/>
</dbReference>
<dbReference type="NCBIfam" id="NF004833">
    <property type="entry name" value="PRK06185.1-1"/>
    <property type="match status" value="1"/>
</dbReference>
<evidence type="ECO:0000259" key="3">
    <source>
        <dbReference type="Pfam" id="PF01494"/>
    </source>
</evidence>
<dbReference type="InterPro" id="IPR002938">
    <property type="entry name" value="FAD-bd"/>
</dbReference>
<dbReference type="InterPro" id="IPR036188">
    <property type="entry name" value="FAD/NAD-bd_sf"/>
</dbReference>
<comment type="caution">
    <text evidence="4">The sequence shown here is derived from an EMBL/GenBank/DDBJ whole genome shotgun (WGS) entry which is preliminary data.</text>
</comment>
<protein>
    <submittedName>
        <fullName evidence="4">FAD-dependent oxidoreductase</fullName>
    </submittedName>
</protein>
<gene>
    <name evidence="4" type="ORF">ACFQKB_09170</name>
</gene>
<dbReference type="PANTHER" id="PTHR43476">
    <property type="entry name" value="3-(3-HYDROXY-PHENYL)PROPIONATE/3-HYDROXYCINNAMIC ACID HYDROXYLASE"/>
    <property type="match status" value="1"/>
</dbReference>
<feature type="region of interest" description="Disordered" evidence="2">
    <location>
        <begin position="389"/>
        <end position="421"/>
    </location>
</feature>
<dbReference type="NCBIfam" id="NF004834">
    <property type="entry name" value="PRK06185.1-3"/>
    <property type="match status" value="1"/>
</dbReference>
<proteinExistence type="predicted"/>
<evidence type="ECO:0000256" key="1">
    <source>
        <dbReference type="ARBA" id="ARBA00023002"/>
    </source>
</evidence>
<dbReference type="Pfam" id="PF01494">
    <property type="entry name" value="FAD_binding_3"/>
    <property type="match status" value="1"/>
</dbReference>
<dbReference type="PRINTS" id="PR00420">
    <property type="entry name" value="RNGMNOXGNASE"/>
</dbReference>
<dbReference type="Proteomes" id="UP001596380">
    <property type="component" value="Unassembled WGS sequence"/>
</dbReference>
<dbReference type="Gene3D" id="3.50.50.60">
    <property type="entry name" value="FAD/NAD(P)-binding domain"/>
    <property type="match status" value="2"/>
</dbReference>
<dbReference type="InterPro" id="IPR050631">
    <property type="entry name" value="PheA/TfdB_FAD_monoxygenase"/>
</dbReference>
<name>A0ABW2CE38_9ACTN</name>
<evidence type="ECO:0000313" key="5">
    <source>
        <dbReference type="Proteomes" id="UP001596380"/>
    </source>
</evidence>
<feature type="domain" description="FAD-binding" evidence="3">
    <location>
        <begin position="5"/>
        <end position="315"/>
    </location>
</feature>
<dbReference type="EMBL" id="JBHSXS010000004">
    <property type="protein sequence ID" value="MFC6879934.1"/>
    <property type="molecule type" value="Genomic_DNA"/>
</dbReference>
<sequence length="421" mass="45315">MSETTTCCVAGGGPAGVMLGLLLARAGIEVTVLEKHGDFLRDFRGDTIHPSTLEVLDELGLGERFQRLEHRKVTGLTLVLDDREATLTDLGALRGPHPYLAMVPQWDFLDMLADEASRHPGFRLLTNAEATGLVHENGRVAGVRYRDAAGERRVLRAALTVAADGRHSALRRASGLPSREFGAPMDVLWFRLPRRPGDRDDSFLRASPGRLMAAINRTGYWQLAYVVPKGRYEPEAEGLRRTVAELLPFLADRVGGLDEVSVLDVRVDRLRRWYRPGLLCVGDAAHAMSPVGGVGINLAIQDSVAAANRLCGPLLRGGVTTADLAAVQRRRGWPTAAVQSAQLAAHRFLVAPTLAGRPLRVGGTSGPRRLLGGVAGSRPLRRAVARLGGYGPLPEHVRTPEAVPGRSATRPGGTSVKEGRN</sequence>
<evidence type="ECO:0000313" key="4">
    <source>
        <dbReference type="EMBL" id="MFC6879934.1"/>
    </source>
</evidence>
<evidence type="ECO:0000256" key="2">
    <source>
        <dbReference type="SAM" id="MobiDB-lite"/>
    </source>
</evidence>